<keyword evidence="5" id="KW-0967">Endosome</keyword>
<feature type="transmembrane region" description="Helical" evidence="11">
    <location>
        <begin position="87"/>
        <end position="105"/>
    </location>
</feature>
<dbReference type="OrthoDB" id="9806522at2"/>
<dbReference type="AlphaFoldDB" id="A0A517T4D3"/>
<dbReference type="Gene3D" id="1.20.1510.10">
    <property type="entry name" value="Cation efflux protein transmembrane domain"/>
    <property type="match status" value="1"/>
</dbReference>
<evidence type="ECO:0000259" key="12">
    <source>
        <dbReference type="Pfam" id="PF01545"/>
    </source>
</evidence>
<feature type="transmembrane region" description="Helical" evidence="11">
    <location>
        <begin position="43"/>
        <end position="66"/>
    </location>
</feature>
<proteinExistence type="inferred from homology"/>
<evidence type="ECO:0000313" key="14">
    <source>
        <dbReference type="Proteomes" id="UP000319976"/>
    </source>
</evidence>
<dbReference type="InterPro" id="IPR027469">
    <property type="entry name" value="Cation_efflux_TMD_sf"/>
</dbReference>
<dbReference type="GO" id="GO:0016020">
    <property type="term" value="C:membrane"/>
    <property type="evidence" value="ECO:0007669"/>
    <property type="project" value="InterPro"/>
</dbReference>
<keyword evidence="4 11" id="KW-0812">Transmembrane</keyword>
<dbReference type="InterPro" id="IPR026765">
    <property type="entry name" value="Tmem163"/>
</dbReference>
<keyword evidence="6" id="KW-0862">Zinc</keyword>
<dbReference type="SUPFAM" id="SSF161111">
    <property type="entry name" value="Cation efflux protein transmembrane domain-like"/>
    <property type="match status" value="1"/>
</dbReference>
<accession>A0A517T4D3</accession>
<keyword evidence="8" id="KW-0770">Synapse</keyword>
<evidence type="ECO:0000256" key="6">
    <source>
        <dbReference type="ARBA" id="ARBA00022833"/>
    </source>
</evidence>
<dbReference type="PANTHER" id="PTHR31937:SF2">
    <property type="entry name" value="TRANSMEMBRANE PROTEIN 163"/>
    <property type="match status" value="1"/>
</dbReference>
<keyword evidence="9 11" id="KW-0472">Membrane</keyword>
<dbReference type="GO" id="GO:0031410">
    <property type="term" value="C:cytoplasmic vesicle"/>
    <property type="evidence" value="ECO:0007669"/>
    <property type="project" value="UniProtKB-KW"/>
</dbReference>
<comment type="similarity">
    <text evidence="3">Belongs to the TMEM163 family.</text>
</comment>
<evidence type="ECO:0000256" key="11">
    <source>
        <dbReference type="SAM" id="Phobius"/>
    </source>
</evidence>
<keyword evidence="7 11" id="KW-1133">Transmembrane helix</keyword>
<protein>
    <submittedName>
        <fullName evidence="13">Cadmium, cobalt and zinc/H(+)-K(+) antiporter</fullName>
    </submittedName>
</protein>
<feature type="transmembrane region" description="Helical" evidence="11">
    <location>
        <begin position="117"/>
        <end position="137"/>
    </location>
</feature>
<dbReference type="RefSeq" id="WP_145259394.1">
    <property type="nucleotide sequence ID" value="NZ_CP036316.1"/>
</dbReference>
<dbReference type="GO" id="GO:0008324">
    <property type="term" value="F:monoatomic cation transmembrane transporter activity"/>
    <property type="evidence" value="ECO:0007669"/>
    <property type="project" value="InterPro"/>
</dbReference>
<organism evidence="13 14">
    <name type="scientific">Calycomorphotria hydatis</name>
    <dbReference type="NCBI Taxonomy" id="2528027"/>
    <lineage>
        <taxon>Bacteria</taxon>
        <taxon>Pseudomonadati</taxon>
        <taxon>Planctomycetota</taxon>
        <taxon>Planctomycetia</taxon>
        <taxon>Planctomycetales</taxon>
        <taxon>Planctomycetaceae</taxon>
        <taxon>Calycomorphotria</taxon>
    </lineage>
</organism>
<dbReference type="KEGG" id="chya:V22_04520"/>
<comment type="subcellular location">
    <subcellularLocation>
        <location evidence="2">Cytoplasmic vesicle</location>
        <location evidence="2">Secretory vesicle</location>
        <location evidence="2">Synaptic vesicle membrane</location>
        <topology evidence="2">Multi-pass membrane protein</topology>
    </subcellularLocation>
    <subcellularLocation>
        <location evidence="1">Early endosome membrane</location>
    </subcellularLocation>
</comment>
<dbReference type="InterPro" id="IPR058533">
    <property type="entry name" value="Cation_efflux_TM"/>
</dbReference>
<evidence type="ECO:0000313" key="13">
    <source>
        <dbReference type="EMBL" id="QDT63233.1"/>
    </source>
</evidence>
<evidence type="ECO:0000256" key="8">
    <source>
        <dbReference type="ARBA" id="ARBA00023018"/>
    </source>
</evidence>
<gene>
    <name evidence="13" type="primary">czcD_1</name>
    <name evidence="13" type="ORF">V22_04520</name>
</gene>
<reference evidence="13 14" key="1">
    <citation type="submission" date="2019-02" db="EMBL/GenBank/DDBJ databases">
        <title>Deep-cultivation of Planctomycetes and their phenomic and genomic characterization uncovers novel biology.</title>
        <authorList>
            <person name="Wiegand S."/>
            <person name="Jogler M."/>
            <person name="Boedeker C."/>
            <person name="Pinto D."/>
            <person name="Vollmers J."/>
            <person name="Rivas-Marin E."/>
            <person name="Kohn T."/>
            <person name="Peeters S.H."/>
            <person name="Heuer A."/>
            <person name="Rast P."/>
            <person name="Oberbeckmann S."/>
            <person name="Bunk B."/>
            <person name="Jeske O."/>
            <person name="Meyerdierks A."/>
            <person name="Storesund J.E."/>
            <person name="Kallscheuer N."/>
            <person name="Luecker S."/>
            <person name="Lage O.M."/>
            <person name="Pohl T."/>
            <person name="Merkel B.J."/>
            <person name="Hornburger P."/>
            <person name="Mueller R.-W."/>
            <person name="Bruemmer F."/>
            <person name="Labrenz M."/>
            <person name="Spormann A.M."/>
            <person name="Op den Camp H."/>
            <person name="Overmann J."/>
            <person name="Amann R."/>
            <person name="Jetten M.S.M."/>
            <person name="Mascher T."/>
            <person name="Medema M.H."/>
            <person name="Devos D.P."/>
            <person name="Kaster A.-K."/>
            <person name="Ovreas L."/>
            <person name="Rohde M."/>
            <person name="Galperin M.Y."/>
            <person name="Jogler C."/>
        </authorList>
    </citation>
    <scope>NUCLEOTIDE SEQUENCE [LARGE SCALE GENOMIC DNA]</scope>
    <source>
        <strain evidence="13 14">V22</strain>
    </source>
</reference>
<evidence type="ECO:0000256" key="2">
    <source>
        <dbReference type="ARBA" id="ARBA00004644"/>
    </source>
</evidence>
<evidence type="ECO:0000256" key="3">
    <source>
        <dbReference type="ARBA" id="ARBA00008731"/>
    </source>
</evidence>
<evidence type="ECO:0000256" key="7">
    <source>
        <dbReference type="ARBA" id="ARBA00022989"/>
    </source>
</evidence>
<dbReference type="Proteomes" id="UP000319976">
    <property type="component" value="Chromosome"/>
</dbReference>
<evidence type="ECO:0000256" key="10">
    <source>
        <dbReference type="ARBA" id="ARBA00023329"/>
    </source>
</evidence>
<evidence type="ECO:0000256" key="5">
    <source>
        <dbReference type="ARBA" id="ARBA00022753"/>
    </source>
</evidence>
<sequence>MTLTEERRRWLWWGILLEIVIIIWNPIEGVVCVALGAMSHSVALVGFGIDSFVELTSAAIVTWRLAIELRGQDAHRIEHIEENTHRIVGGLLLMLCLYLLIDSVRKLAGWGEAAEESLVGIAITCVSLVLMPLLAWGKLRAADKISSKALRADAFETIACAWLSLTTLVGLGLNSLFGWSWADPVAGLIIVPLLVKEGWEGLQGGHEH</sequence>
<evidence type="ECO:0000256" key="1">
    <source>
        <dbReference type="ARBA" id="ARBA00004146"/>
    </source>
</evidence>
<keyword evidence="10" id="KW-0968">Cytoplasmic vesicle</keyword>
<evidence type="ECO:0000256" key="4">
    <source>
        <dbReference type="ARBA" id="ARBA00022692"/>
    </source>
</evidence>
<feature type="transmembrane region" description="Helical" evidence="11">
    <location>
        <begin position="12"/>
        <end position="37"/>
    </location>
</feature>
<dbReference type="EMBL" id="CP036316">
    <property type="protein sequence ID" value="QDT63233.1"/>
    <property type="molecule type" value="Genomic_DNA"/>
</dbReference>
<feature type="domain" description="Cation efflux protein transmembrane" evidence="12">
    <location>
        <begin position="29"/>
        <end position="200"/>
    </location>
</feature>
<keyword evidence="14" id="KW-1185">Reference proteome</keyword>
<name>A0A517T4D3_9PLAN</name>
<feature type="transmembrane region" description="Helical" evidence="11">
    <location>
        <begin position="158"/>
        <end position="182"/>
    </location>
</feature>
<dbReference type="PANTHER" id="PTHR31937">
    <property type="entry name" value="TRANSMEMBRANE PROTEIN 163"/>
    <property type="match status" value="1"/>
</dbReference>
<evidence type="ECO:0000256" key="9">
    <source>
        <dbReference type="ARBA" id="ARBA00023136"/>
    </source>
</evidence>
<dbReference type="Pfam" id="PF01545">
    <property type="entry name" value="Cation_efflux"/>
    <property type="match status" value="1"/>
</dbReference>